<feature type="transmembrane region" description="Helical" evidence="7">
    <location>
        <begin position="22"/>
        <end position="45"/>
    </location>
</feature>
<comment type="subcellular location">
    <subcellularLocation>
        <location evidence="1">Endomembrane system</location>
        <topology evidence="1">Multi-pass membrane protein</topology>
    </subcellularLocation>
</comment>
<organism evidence="9 10">
    <name type="scientific">Rhodocytophaga rosea</name>
    <dbReference type="NCBI Taxonomy" id="2704465"/>
    <lineage>
        <taxon>Bacteria</taxon>
        <taxon>Pseudomonadati</taxon>
        <taxon>Bacteroidota</taxon>
        <taxon>Cytophagia</taxon>
        <taxon>Cytophagales</taxon>
        <taxon>Rhodocytophagaceae</taxon>
        <taxon>Rhodocytophaga</taxon>
    </lineage>
</organism>
<keyword evidence="10" id="KW-1185">Reference proteome</keyword>
<dbReference type="InterPro" id="IPR007782">
    <property type="entry name" value="VKG_COase"/>
</dbReference>
<evidence type="ECO:0000259" key="8">
    <source>
        <dbReference type="SMART" id="SM00752"/>
    </source>
</evidence>
<evidence type="ECO:0000256" key="3">
    <source>
        <dbReference type="ARBA" id="ARBA00022989"/>
    </source>
</evidence>
<proteinExistence type="predicted"/>
<accession>A0A6C0GP96</accession>
<dbReference type="Pfam" id="PF22777">
    <property type="entry name" value="VKGC_lumenal_dom"/>
    <property type="match status" value="1"/>
</dbReference>
<dbReference type="AlphaFoldDB" id="A0A6C0GP96"/>
<keyword evidence="5" id="KW-1015">Disulfide bond</keyword>
<evidence type="ECO:0000256" key="6">
    <source>
        <dbReference type="ARBA" id="ARBA00023239"/>
    </source>
</evidence>
<feature type="domain" description="HTTM-like" evidence="8">
    <location>
        <begin position="13"/>
        <end position="272"/>
    </location>
</feature>
<evidence type="ECO:0000256" key="5">
    <source>
        <dbReference type="ARBA" id="ARBA00023157"/>
    </source>
</evidence>
<evidence type="ECO:0000313" key="9">
    <source>
        <dbReference type="EMBL" id="QHT69402.1"/>
    </source>
</evidence>
<dbReference type="Proteomes" id="UP000480178">
    <property type="component" value="Chromosome"/>
</dbReference>
<reference evidence="9 10" key="1">
    <citation type="submission" date="2020-01" db="EMBL/GenBank/DDBJ databases">
        <authorList>
            <person name="Kim M.K."/>
        </authorList>
    </citation>
    <scope>NUCLEOTIDE SEQUENCE [LARGE SCALE GENOMIC DNA]</scope>
    <source>
        <strain evidence="9 10">172606-1</strain>
    </source>
</reference>
<evidence type="ECO:0000313" key="10">
    <source>
        <dbReference type="Proteomes" id="UP000480178"/>
    </source>
</evidence>
<keyword evidence="3 7" id="KW-1133">Transmembrane helix</keyword>
<sequence length="454" mass="52625">MAASLAAYRNFLFERVDNSPLIVFRMVFGLLIFLESGGAILTGWVKETFIDPTIHFTFIGFEWLRPLPGYGMHGYYALMAVLGLMVMLGLFYRFSIVGFTLLWWASYLMQKDHYNNHYYLLILLCLLMMVVPAHHYASLDTKRNPSIRQLTCSRWCIWIFILQFWIVFTYAAIAKMQPDWMNALPVGLWFSYKTDYPIIGPLLGTSWIKWVVAYGGILFDFLVIPLLIWKRTRLLALAMAIVFHLFNSAVFQIGIFPYLMIGASVFFFPGETIRRLFLRRKPVAVKEPSIQPISVSFQNGLILLFSVYFILQILLPLRHLLYPGDVNWTEEGHRMSWRMMLRSKAGSISFTIKDPASDKSWEINPSEYLTDEQISSLSTHPDMVWQFVQYLKKKYAAEGIPQIEVYAHSLASLNGRPFQPFIDENVDLAKVDWAHFSPSIWILPLQTEDQQANK</sequence>
<evidence type="ECO:0000256" key="7">
    <source>
        <dbReference type="SAM" id="Phobius"/>
    </source>
</evidence>
<feature type="transmembrane region" description="Helical" evidence="7">
    <location>
        <begin position="117"/>
        <end position="134"/>
    </location>
</feature>
<dbReference type="InterPro" id="IPR053935">
    <property type="entry name" value="VKGC_lumenal_dom"/>
</dbReference>
<keyword evidence="6" id="KW-0456">Lyase</keyword>
<dbReference type="PANTHER" id="PTHR12639:SF7">
    <property type="entry name" value="HTTM DOMAIN-CONTAINING PROTEIN"/>
    <property type="match status" value="1"/>
</dbReference>
<dbReference type="InterPro" id="IPR053934">
    <property type="entry name" value="HTTM_dom"/>
</dbReference>
<dbReference type="GO" id="GO:0019842">
    <property type="term" value="F:vitamin binding"/>
    <property type="evidence" value="ECO:0007669"/>
    <property type="project" value="TreeGrafter"/>
</dbReference>
<keyword evidence="2 7" id="KW-0812">Transmembrane</keyword>
<dbReference type="InterPro" id="IPR011020">
    <property type="entry name" value="HTTM-like"/>
</dbReference>
<dbReference type="PANTHER" id="PTHR12639">
    <property type="entry name" value="VITAMIN K-DEPENDENT GAMMA-CARBOXYLASE"/>
    <property type="match status" value="1"/>
</dbReference>
<feature type="transmembrane region" description="Helical" evidence="7">
    <location>
        <begin position="75"/>
        <end position="105"/>
    </location>
</feature>
<dbReference type="RefSeq" id="WP_162445391.1">
    <property type="nucleotide sequence ID" value="NZ_CP048222.1"/>
</dbReference>
<dbReference type="GO" id="GO:0008488">
    <property type="term" value="F:gamma-glutamyl carboxylase activity"/>
    <property type="evidence" value="ECO:0007669"/>
    <property type="project" value="InterPro"/>
</dbReference>
<gene>
    <name evidence="9" type="ORF">GXP67_23550</name>
</gene>
<evidence type="ECO:0000256" key="1">
    <source>
        <dbReference type="ARBA" id="ARBA00004127"/>
    </source>
</evidence>
<feature type="transmembrane region" description="Helical" evidence="7">
    <location>
        <begin position="155"/>
        <end position="173"/>
    </location>
</feature>
<evidence type="ECO:0000256" key="2">
    <source>
        <dbReference type="ARBA" id="ARBA00022692"/>
    </source>
</evidence>
<feature type="transmembrane region" description="Helical" evidence="7">
    <location>
        <begin position="241"/>
        <end position="269"/>
    </location>
</feature>
<dbReference type="EMBL" id="CP048222">
    <property type="protein sequence ID" value="QHT69402.1"/>
    <property type="molecule type" value="Genomic_DNA"/>
</dbReference>
<dbReference type="GO" id="GO:0012505">
    <property type="term" value="C:endomembrane system"/>
    <property type="evidence" value="ECO:0007669"/>
    <property type="project" value="UniProtKB-SubCell"/>
</dbReference>
<feature type="transmembrane region" description="Helical" evidence="7">
    <location>
        <begin position="207"/>
        <end position="229"/>
    </location>
</feature>
<evidence type="ECO:0000256" key="4">
    <source>
        <dbReference type="ARBA" id="ARBA00023136"/>
    </source>
</evidence>
<keyword evidence="4 7" id="KW-0472">Membrane</keyword>
<protein>
    <submittedName>
        <fullName evidence="9">HTTM domain-containing protein</fullName>
    </submittedName>
</protein>
<name>A0A6C0GP96_9BACT</name>
<dbReference type="SMART" id="SM00752">
    <property type="entry name" value="HTTM"/>
    <property type="match status" value="1"/>
</dbReference>
<feature type="transmembrane region" description="Helical" evidence="7">
    <location>
        <begin position="289"/>
        <end position="311"/>
    </location>
</feature>
<dbReference type="Pfam" id="PF05090">
    <property type="entry name" value="HTTM"/>
    <property type="match status" value="1"/>
</dbReference>
<dbReference type="KEGG" id="rhoz:GXP67_23550"/>